<keyword evidence="6" id="KW-0418">Kinase</keyword>
<dbReference type="InterPro" id="IPR005467">
    <property type="entry name" value="His_kinase_dom"/>
</dbReference>
<evidence type="ECO:0000256" key="7">
    <source>
        <dbReference type="ARBA" id="ARBA00023012"/>
    </source>
</evidence>
<dbReference type="FunFam" id="3.30.565.10:FF:000006">
    <property type="entry name" value="Sensor histidine kinase WalK"/>
    <property type="match status" value="1"/>
</dbReference>
<dbReference type="STRING" id="52689.AKG39_15385"/>
<feature type="transmembrane region" description="Helical" evidence="8">
    <location>
        <begin position="107"/>
        <end position="131"/>
    </location>
</feature>
<dbReference type="PRINTS" id="PR00344">
    <property type="entry name" value="BCTRLSENSOR"/>
</dbReference>
<organism evidence="10 11">
    <name type="scientific">Acetobacterium bakii</name>
    <dbReference type="NCBI Taxonomy" id="52689"/>
    <lineage>
        <taxon>Bacteria</taxon>
        <taxon>Bacillati</taxon>
        <taxon>Bacillota</taxon>
        <taxon>Clostridia</taxon>
        <taxon>Eubacteriales</taxon>
        <taxon>Eubacteriaceae</taxon>
        <taxon>Acetobacterium</taxon>
    </lineage>
</organism>
<dbReference type="InterPro" id="IPR036890">
    <property type="entry name" value="HATPase_C_sf"/>
</dbReference>
<dbReference type="GO" id="GO:0016036">
    <property type="term" value="P:cellular response to phosphate starvation"/>
    <property type="evidence" value="ECO:0007669"/>
    <property type="project" value="TreeGrafter"/>
</dbReference>
<dbReference type="GO" id="GO:0004721">
    <property type="term" value="F:phosphoprotein phosphatase activity"/>
    <property type="evidence" value="ECO:0007669"/>
    <property type="project" value="TreeGrafter"/>
</dbReference>
<dbReference type="EMBL" id="LGYO01000042">
    <property type="protein sequence ID" value="KNZ40838.1"/>
    <property type="molecule type" value="Genomic_DNA"/>
</dbReference>
<keyword evidence="8" id="KW-1133">Transmembrane helix</keyword>
<evidence type="ECO:0000256" key="2">
    <source>
        <dbReference type="ARBA" id="ARBA00004370"/>
    </source>
</evidence>
<dbReference type="Proteomes" id="UP000036873">
    <property type="component" value="Unassembled WGS sequence"/>
</dbReference>
<keyword evidence="10" id="KW-0067">ATP-binding</keyword>
<keyword evidence="4" id="KW-0597">Phosphoprotein</keyword>
<keyword evidence="10" id="KW-0547">Nucleotide-binding</keyword>
<feature type="transmembrane region" description="Helical" evidence="8">
    <location>
        <begin position="12"/>
        <end position="33"/>
    </location>
</feature>
<dbReference type="OrthoDB" id="9806130at2"/>
<keyword evidence="7" id="KW-0902">Two-component regulatory system</keyword>
<dbReference type="InterPro" id="IPR036097">
    <property type="entry name" value="HisK_dim/P_sf"/>
</dbReference>
<feature type="domain" description="Histidine kinase" evidence="9">
    <location>
        <begin position="198"/>
        <end position="412"/>
    </location>
</feature>
<gene>
    <name evidence="10" type="ORF">AKG39_15385</name>
</gene>
<dbReference type="SUPFAM" id="SSF55874">
    <property type="entry name" value="ATPase domain of HSP90 chaperone/DNA topoisomerase II/histidine kinase"/>
    <property type="match status" value="1"/>
</dbReference>
<dbReference type="CDD" id="cd00082">
    <property type="entry name" value="HisKA"/>
    <property type="match status" value="1"/>
</dbReference>
<protein>
    <recommendedName>
        <fullName evidence="3">histidine kinase</fullName>
        <ecNumber evidence="3">2.7.13.3</ecNumber>
    </recommendedName>
</protein>
<dbReference type="SUPFAM" id="SSF47384">
    <property type="entry name" value="Homodimeric domain of signal transducing histidine kinase"/>
    <property type="match status" value="1"/>
</dbReference>
<dbReference type="SMART" id="SM00388">
    <property type="entry name" value="HisKA"/>
    <property type="match status" value="1"/>
</dbReference>
<dbReference type="SMART" id="SM00387">
    <property type="entry name" value="HATPase_c"/>
    <property type="match status" value="1"/>
</dbReference>
<evidence type="ECO:0000256" key="6">
    <source>
        <dbReference type="ARBA" id="ARBA00022777"/>
    </source>
</evidence>
<comment type="subcellular location">
    <subcellularLocation>
        <location evidence="2">Membrane</location>
    </subcellularLocation>
</comment>
<dbReference type="AlphaFoldDB" id="A0A0L6TX72"/>
<keyword evidence="8" id="KW-0812">Transmembrane</keyword>
<dbReference type="PROSITE" id="PS50109">
    <property type="entry name" value="HIS_KIN"/>
    <property type="match status" value="1"/>
</dbReference>
<evidence type="ECO:0000313" key="11">
    <source>
        <dbReference type="Proteomes" id="UP000036873"/>
    </source>
</evidence>
<dbReference type="Gene3D" id="3.30.565.10">
    <property type="entry name" value="Histidine kinase-like ATPase, C-terminal domain"/>
    <property type="match status" value="1"/>
</dbReference>
<reference evidence="11" key="1">
    <citation type="submission" date="2015-07" db="EMBL/GenBank/DDBJ databases">
        <title>Draft genome sequence of Acetobacterium bakii DSM 8293, a potential psychrophilic chemical producer through syngas fermentation.</title>
        <authorList>
            <person name="Song Y."/>
            <person name="Hwang S."/>
            <person name="Cho B.-K."/>
        </authorList>
    </citation>
    <scope>NUCLEOTIDE SEQUENCE [LARGE SCALE GENOMIC DNA]</scope>
    <source>
        <strain evidence="11">DSM 8239</strain>
    </source>
</reference>
<dbReference type="CDD" id="cd00075">
    <property type="entry name" value="HATPase"/>
    <property type="match status" value="1"/>
</dbReference>
<evidence type="ECO:0000256" key="1">
    <source>
        <dbReference type="ARBA" id="ARBA00000085"/>
    </source>
</evidence>
<evidence type="ECO:0000256" key="5">
    <source>
        <dbReference type="ARBA" id="ARBA00022679"/>
    </source>
</evidence>
<name>A0A0L6TX72_9FIRM</name>
<dbReference type="InterPro" id="IPR003594">
    <property type="entry name" value="HATPase_dom"/>
</dbReference>
<evidence type="ECO:0000256" key="3">
    <source>
        <dbReference type="ARBA" id="ARBA00012438"/>
    </source>
</evidence>
<keyword evidence="8" id="KW-0472">Membrane</keyword>
<evidence type="ECO:0000256" key="8">
    <source>
        <dbReference type="SAM" id="Phobius"/>
    </source>
</evidence>
<dbReference type="InterPro" id="IPR003661">
    <property type="entry name" value="HisK_dim/P_dom"/>
</dbReference>
<dbReference type="InterPro" id="IPR004358">
    <property type="entry name" value="Sig_transdc_His_kin-like_C"/>
</dbReference>
<keyword evidence="5" id="KW-0808">Transferase</keyword>
<dbReference type="GO" id="GO:0005886">
    <property type="term" value="C:plasma membrane"/>
    <property type="evidence" value="ECO:0007669"/>
    <property type="project" value="TreeGrafter"/>
</dbReference>
<dbReference type="EC" id="2.7.13.3" evidence="3"/>
<evidence type="ECO:0000259" key="9">
    <source>
        <dbReference type="PROSITE" id="PS50109"/>
    </source>
</evidence>
<dbReference type="Gene3D" id="1.10.287.130">
    <property type="match status" value="1"/>
</dbReference>
<dbReference type="RefSeq" id="WP_050741294.1">
    <property type="nucleotide sequence ID" value="NZ_LGYO01000042.1"/>
</dbReference>
<sequence>MLMLSDKNVRFQAAVMALILLLLIIVSQISVLWMTADYKSNMIAHDAAIAGNLLANGVDEQQIKMAITTQKTDVELRLGTALLKNSGYEENTNNFLLPEIEAFQQKYVSIALALSFCFSMVLLASFSFFLWKQDQQLNLAAKKIQCFIDGDVTIRLDDSSEDRLSQFFAKVNTMATALTAHMEKEKSNRLFLKETISDISHQLKTPLAALQMYIEIILDEKPGNEVVEDFTQKSQRELLRMKNLIQNLLKLAKLDAGTIDLEKKLHGLNEFLEKCRSTFTTRAELENKKISLVCDRSIRLCIDEIWFSEALVNIIKNALDHTKATDSITISGEENRLSIEITIKDNGSGIHPEDIYHIFERFYRSRYSKDRQGIGIGLALSKSIIEKHGGSITVHSELGEGTVFHLIFPKLTVL</sequence>
<dbReference type="InterPro" id="IPR050351">
    <property type="entry name" value="BphY/WalK/GraS-like"/>
</dbReference>
<accession>A0A0L6TX72</accession>
<comment type="caution">
    <text evidence="10">The sequence shown here is derived from an EMBL/GenBank/DDBJ whole genome shotgun (WGS) entry which is preliminary data.</text>
</comment>
<dbReference type="Pfam" id="PF00512">
    <property type="entry name" value="HisKA"/>
    <property type="match status" value="1"/>
</dbReference>
<dbReference type="PANTHER" id="PTHR45453">
    <property type="entry name" value="PHOSPHATE REGULON SENSOR PROTEIN PHOR"/>
    <property type="match status" value="1"/>
</dbReference>
<evidence type="ECO:0000256" key="4">
    <source>
        <dbReference type="ARBA" id="ARBA00022553"/>
    </source>
</evidence>
<dbReference type="GO" id="GO:0000155">
    <property type="term" value="F:phosphorelay sensor kinase activity"/>
    <property type="evidence" value="ECO:0007669"/>
    <property type="project" value="InterPro"/>
</dbReference>
<keyword evidence="11" id="KW-1185">Reference proteome</keyword>
<proteinExistence type="predicted"/>
<evidence type="ECO:0000313" key="10">
    <source>
        <dbReference type="EMBL" id="KNZ40838.1"/>
    </source>
</evidence>
<dbReference type="Pfam" id="PF02518">
    <property type="entry name" value="HATPase_c"/>
    <property type="match status" value="1"/>
</dbReference>
<comment type="catalytic activity">
    <reaction evidence="1">
        <text>ATP + protein L-histidine = ADP + protein N-phospho-L-histidine.</text>
        <dbReference type="EC" id="2.7.13.3"/>
    </reaction>
</comment>
<dbReference type="PANTHER" id="PTHR45453:SF1">
    <property type="entry name" value="PHOSPHATE REGULON SENSOR PROTEIN PHOR"/>
    <property type="match status" value="1"/>
</dbReference>
<dbReference type="GO" id="GO:0005524">
    <property type="term" value="F:ATP binding"/>
    <property type="evidence" value="ECO:0007669"/>
    <property type="project" value="UniProtKB-KW"/>
</dbReference>